<name>A0ABR8S5H2_9MICO</name>
<dbReference type="EMBL" id="JACSQP010000012">
    <property type="protein sequence ID" value="MBD7958728.1"/>
    <property type="molecule type" value="Genomic_DNA"/>
</dbReference>
<accession>A0ABR8S5H2</accession>
<organism evidence="1 2">
    <name type="scientific">Microbacterium pullorum</name>
    <dbReference type="NCBI Taxonomy" id="2762236"/>
    <lineage>
        <taxon>Bacteria</taxon>
        <taxon>Bacillati</taxon>
        <taxon>Actinomycetota</taxon>
        <taxon>Actinomycetes</taxon>
        <taxon>Micrococcales</taxon>
        <taxon>Microbacteriaceae</taxon>
        <taxon>Microbacterium</taxon>
    </lineage>
</organism>
<gene>
    <name evidence="1" type="ORF">H9651_13875</name>
</gene>
<evidence type="ECO:0000313" key="2">
    <source>
        <dbReference type="Proteomes" id="UP000648352"/>
    </source>
</evidence>
<dbReference type="Proteomes" id="UP000648352">
    <property type="component" value="Unassembled WGS sequence"/>
</dbReference>
<protein>
    <submittedName>
        <fullName evidence="1">Uncharacterized protein</fullName>
    </submittedName>
</protein>
<dbReference type="RefSeq" id="WP_191719924.1">
    <property type="nucleotide sequence ID" value="NZ_JACSQP010000012.1"/>
</dbReference>
<reference evidence="1 2" key="1">
    <citation type="submission" date="2020-08" db="EMBL/GenBank/DDBJ databases">
        <title>A Genomic Blueprint of the Chicken Gut Microbiome.</title>
        <authorList>
            <person name="Gilroy R."/>
            <person name="Ravi A."/>
            <person name="Getino M."/>
            <person name="Pursley I."/>
            <person name="Horton D.L."/>
            <person name="Alikhan N.-F."/>
            <person name="Baker D."/>
            <person name="Gharbi K."/>
            <person name="Hall N."/>
            <person name="Watson M."/>
            <person name="Adriaenssens E.M."/>
            <person name="Foster-Nyarko E."/>
            <person name="Jarju S."/>
            <person name="Secka A."/>
            <person name="Antonio M."/>
            <person name="Oren A."/>
            <person name="Chaudhuri R."/>
            <person name="La Ragione R.M."/>
            <person name="Hildebrand F."/>
            <person name="Pallen M.J."/>
        </authorList>
    </citation>
    <scope>NUCLEOTIDE SEQUENCE [LARGE SCALE GENOMIC DNA]</scope>
    <source>
        <strain evidence="1 2">Sa4CUA7</strain>
    </source>
</reference>
<proteinExistence type="predicted"/>
<keyword evidence="2" id="KW-1185">Reference proteome</keyword>
<evidence type="ECO:0000313" key="1">
    <source>
        <dbReference type="EMBL" id="MBD7958728.1"/>
    </source>
</evidence>
<comment type="caution">
    <text evidence="1">The sequence shown here is derived from an EMBL/GenBank/DDBJ whole genome shotgun (WGS) entry which is preliminary data.</text>
</comment>
<sequence>MSDRTYRNIANDERKAYLLETPDSLVVPYSADPVAQAKRVVAVREQLIDRDLMATDQLLVRNPYDPTSYEYADDALETFVKAKYYHLASIAAHLGASSIKFLKVEIEQDKSDTAGDLKANVKVTKADAKFARTIKNRLEGRFEAATDLAGKPVDVEAARAFMLERRLANDPDVLGLIDLCAAGNPVRTHRVKMNGLRESTRSLKAGLELTTNLGMKLGGGGLFTRAVESISSIEVTTEIVWSKN</sequence>